<dbReference type="GO" id="GO:0071555">
    <property type="term" value="P:cell wall organization"/>
    <property type="evidence" value="ECO:0007669"/>
    <property type="project" value="UniProtKB-UniRule"/>
</dbReference>
<evidence type="ECO:0000256" key="1">
    <source>
        <dbReference type="ARBA" id="ARBA00004651"/>
    </source>
</evidence>
<dbReference type="CDD" id="cd13123">
    <property type="entry name" value="MATE_MurJ_like"/>
    <property type="match status" value="1"/>
</dbReference>
<protein>
    <recommendedName>
        <fullName evidence="8">Lipid II flippase</fullName>
    </recommendedName>
</protein>
<dbReference type="InterPro" id="IPR004268">
    <property type="entry name" value="MurJ"/>
</dbReference>
<dbReference type="GO" id="GO:0008360">
    <property type="term" value="P:regulation of cell shape"/>
    <property type="evidence" value="ECO:0007669"/>
    <property type="project" value="UniProtKB-UniRule"/>
</dbReference>
<keyword evidence="2 8" id="KW-1003">Cell membrane</keyword>
<feature type="transmembrane region" description="Helical" evidence="9">
    <location>
        <begin position="165"/>
        <end position="186"/>
    </location>
</feature>
<evidence type="ECO:0000256" key="8">
    <source>
        <dbReference type="PIRNR" id="PIRNR002869"/>
    </source>
</evidence>
<feature type="transmembrane region" description="Helical" evidence="9">
    <location>
        <begin position="444"/>
        <end position="464"/>
    </location>
</feature>
<dbReference type="NCBIfam" id="TIGR01695">
    <property type="entry name" value="murJ_mviN"/>
    <property type="match status" value="1"/>
</dbReference>
<dbReference type="EMBL" id="JSUH01000008">
    <property type="protein sequence ID" value="KHD97306.1"/>
    <property type="molecule type" value="Genomic_DNA"/>
</dbReference>
<dbReference type="Proteomes" id="UP000030466">
    <property type="component" value="Unassembled WGS sequence"/>
</dbReference>
<name>A0A0A6VRS7_KOCRO</name>
<evidence type="ECO:0000256" key="4">
    <source>
        <dbReference type="ARBA" id="ARBA00022960"/>
    </source>
</evidence>
<dbReference type="PRINTS" id="PR01806">
    <property type="entry name" value="VIRFACTRMVIN"/>
</dbReference>
<evidence type="ECO:0000256" key="5">
    <source>
        <dbReference type="ARBA" id="ARBA00022984"/>
    </source>
</evidence>
<feature type="transmembrane region" description="Helical" evidence="9">
    <location>
        <begin position="358"/>
        <end position="374"/>
    </location>
</feature>
<comment type="function">
    <text evidence="8">Involved in peptidoglycan biosynthesis. Transports lipid-linked peptidoglycan precursors from the inner to the outer leaflet of the cytoplasmic membrane.</text>
</comment>
<sequence>MGGPGGRWSIARAAVLVTGLTAVSTVLGFARDVVVGAVFGAGAELDAWLVAQGVLNVVLGLIAWAMARSVTPVTSREAARERADGTGCRGHRGFEVSLTVTVVLLGLAAVVTGLLAEPVTALLAPGFDDAQTATAASLTRIVLVATVLVAGTDLLASLVQAHGRFAWSSLQGVPFNLVMIAAAGLFGPRYGVSALAVGYVVGSAARLLMQVPPVRALGSRLRPRWDLRDPGFREIARLVPPMLVGNAVVNINTLVDRAVGSTLEDGTITALTYGWRLVDLPETLVIAALLVPLYPALGASADDRPELRRLVDRGLSVVVTVLAPVCAVFVVAAGPLVATAFGHGAFDDGDVAATATAVAWYAPALLALGFRQVVVRASYAIGDSRGPVVVAVLAMVVNVVGDVLLAPVLGLAGIAAATTASLVVAALLNAWLLHRRHAGLDARATTALVARALVLAAVAGAAGLGAREALAELPSFVLAALCAAVVGGTYLLGLVVLRAPERLLVGETLRTLRRRR</sequence>
<dbReference type="AlphaFoldDB" id="A0A0A6VRS7"/>
<organism evidence="10 11">
    <name type="scientific">Kocuria rosea subsp. polaris</name>
    <dbReference type="NCBI Taxonomy" id="136273"/>
    <lineage>
        <taxon>Bacteria</taxon>
        <taxon>Bacillati</taxon>
        <taxon>Actinomycetota</taxon>
        <taxon>Actinomycetes</taxon>
        <taxon>Micrococcales</taxon>
        <taxon>Micrococcaceae</taxon>
        <taxon>Kocuria</taxon>
    </lineage>
</organism>
<feature type="transmembrane region" description="Helical" evidence="9">
    <location>
        <begin position="386"/>
        <end position="405"/>
    </location>
</feature>
<feature type="transmembrane region" description="Helical" evidence="9">
    <location>
        <begin position="136"/>
        <end position="158"/>
    </location>
</feature>
<evidence type="ECO:0000256" key="9">
    <source>
        <dbReference type="SAM" id="Phobius"/>
    </source>
</evidence>
<evidence type="ECO:0000313" key="10">
    <source>
        <dbReference type="EMBL" id="KHD97306.1"/>
    </source>
</evidence>
<keyword evidence="11" id="KW-1185">Reference proteome</keyword>
<dbReference type="InterPro" id="IPR051050">
    <property type="entry name" value="Lipid_II_flippase_MurJ/MviN"/>
</dbReference>
<feature type="transmembrane region" description="Helical" evidence="9">
    <location>
        <begin position="96"/>
        <end position="116"/>
    </location>
</feature>
<comment type="subcellular location">
    <subcellularLocation>
        <location evidence="1">Cell membrane</location>
        <topology evidence="1">Multi-pass membrane protein</topology>
    </subcellularLocation>
</comment>
<dbReference type="RefSeq" id="WP_035926867.1">
    <property type="nucleotide sequence ID" value="NZ_JSUH01000008.1"/>
</dbReference>
<feature type="transmembrane region" description="Helical" evidence="9">
    <location>
        <begin position="476"/>
        <end position="497"/>
    </location>
</feature>
<dbReference type="PANTHER" id="PTHR47019:SF1">
    <property type="entry name" value="LIPID II FLIPPASE MURJ"/>
    <property type="match status" value="1"/>
</dbReference>
<keyword evidence="4 8" id="KW-0133">Cell shape</keyword>
<dbReference type="GO" id="GO:0009252">
    <property type="term" value="P:peptidoglycan biosynthetic process"/>
    <property type="evidence" value="ECO:0007669"/>
    <property type="project" value="UniProtKB-UniRule"/>
</dbReference>
<dbReference type="GO" id="GO:0034204">
    <property type="term" value="P:lipid translocation"/>
    <property type="evidence" value="ECO:0007669"/>
    <property type="project" value="TreeGrafter"/>
</dbReference>
<dbReference type="Pfam" id="PF03023">
    <property type="entry name" value="MurJ"/>
    <property type="match status" value="1"/>
</dbReference>
<keyword evidence="8" id="KW-0961">Cell wall biogenesis/degradation</keyword>
<feature type="transmembrane region" description="Helical" evidence="9">
    <location>
        <begin position="314"/>
        <end position="338"/>
    </location>
</feature>
<keyword evidence="6 9" id="KW-1133">Transmembrane helix</keyword>
<proteinExistence type="inferred from homology"/>
<evidence type="ECO:0000256" key="3">
    <source>
        <dbReference type="ARBA" id="ARBA00022692"/>
    </source>
</evidence>
<dbReference type="GO" id="GO:0015648">
    <property type="term" value="F:lipid-linked peptidoglycan transporter activity"/>
    <property type="evidence" value="ECO:0007669"/>
    <property type="project" value="UniProtKB-UniRule"/>
</dbReference>
<dbReference type="PANTHER" id="PTHR47019">
    <property type="entry name" value="LIPID II FLIPPASE MURJ"/>
    <property type="match status" value="1"/>
</dbReference>
<evidence type="ECO:0000256" key="6">
    <source>
        <dbReference type="ARBA" id="ARBA00022989"/>
    </source>
</evidence>
<keyword evidence="7 8" id="KW-0472">Membrane</keyword>
<dbReference type="PIRSF" id="PIRSF002869">
    <property type="entry name" value="MviN"/>
    <property type="match status" value="1"/>
</dbReference>
<feature type="transmembrane region" description="Helical" evidence="9">
    <location>
        <begin position="411"/>
        <end position="432"/>
    </location>
</feature>
<keyword evidence="5 8" id="KW-0573">Peptidoglycan synthesis</keyword>
<evidence type="ECO:0000313" key="11">
    <source>
        <dbReference type="Proteomes" id="UP000030466"/>
    </source>
</evidence>
<keyword evidence="8" id="KW-0813">Transport</keyword>
<comment type="similarity">
    <text evidence="8">Belongs to the MurJ/MviN family.</text>
</comment>
<feature type="transmembrane region" description="Helical" evidence="9">
    <location>
        <begin position="47"/>
        <end position="67"/>
    </location>
</feature>
<comment type="caution">
    <text evidence="10">The sequence shown here is derived from an EMBL/GenBank/DDBJ whole genome shotgun (WGS) entry which is preliminary data.</text>
</comment>
<accession>A0A0A6VRS7</accession>
<evidence type="ECO:0000256" key="7">
    <source>
        <dbReference type="ARBA" id="ARBA00023136"/>
    </source>
</evidence>
<dbReference type="GO" id="GO:0005886">
    <property type="term" value="C:plasma membrane"/>
    <property type="evidence" value="ECO:0007669"/>
    <property type="project" value="UniProtKB-SubCell"/>
</dbReference>
<keyword evidence="3 9" id="KW-0812">Transmembrane</keyword>
<dbReference type="OrthoDB" id="9804143at2"/>
<evidence type="ECO:0000256" key="2">
    <source>
        <dbReference type="ARBA" id="ARBA00022475"/>
    </source>
</evidence>
<reference evidence="10 11" key="1">
    <citation type="journal article" date="2003" name="Int. J. Syst. Evol. Microbiol.">
        <title>Kocuria polaris sp. nov., an orange-pigmented psychrophilic bacterium isolated from an Antarctic cyanobacterial mat sample.</title>
        <authorList>
            <person name="Reddy G.S."/>
            <person name="Prakash J.S."/>
            <person name="Prabahar V."/>
            <person name="Matsumoto G.I."/>
            <person name="Stackebrandt E."/>
            <person name="Shivaji S."/>
        </authorList>
    </citation>
    <scope>NUCLEOTIDE SEQUENCE [LARGE SCALE GENOMIC DNA]</scope>
    <source>
        <strain evidence="10 11">CMS 76or</strain>
    </source>
</reference>
<gene>
    <name evidence="10" type="ORF">GY22_09790</name>
</gene>